<dbReference type="InterPro" id="IPR016181">
    <property type="entry name" value="Acyl_CoA_acyltransferase"/>
</dbReference>
<dbReference type="AlphaFoldDB" id="A0A4D4J8R4"/>
<name>A0A4D4J8R4_9PSEU</name>
<dbReference type="RefSeq" id="WP_137813483.1">
    <property type="nucleotide sequence ID" value="NZ_BJFL01000007.1"/>
</dbReference>
<dbReference type="GO" id="GO:0016747">
    <property type="term" value="F:acyltransferase activity, transferring groups other than amino-acyl groups"/>
    <property type="evidence" value="ECO:0007669"/>
    <property type="project" value="InterPro"/>
</dbReference>
<proteinExistence type="predicted"/>
<dbReference type="EMBL" id="BJFL01000007">
    <property type="protein sequence ID" value="GDY30357.1"/>
    <property type="molecule type" value="Genomic_DNA"/>
</dbReference>
<dbReference type="PROSITE" id="PS51186">
    <property type="entry name" value="GNAT"/>
    <property type="match status" value="1"/>
</dbReference>
<evidence type="ECO:0000259" key="1">
    <source>
        <dbReference type="PROSITE" id="PS51186"/>
    </source>
</evidence>
<keyword evidence="2" id="KW-0808">Transferase</keyword>
<dbReference type="CDD" id="cd04301">
    <property type="entry name" value="NAT_SF"/>
    <property type="match status" value="1"/>
</dbReference>
<dbReference type="SUPFAM" id="SSF55729">
    <property type="entry name" value="Acyl-CoA N-acyltransferases (Nat)"/>
    <property type="match status" value="1"/>
</dbReference>
<dbReference type="OrthoDB" id="3692150at2"/>
<dbReference type="InterPro" id="IPR000182">
    <property type="entry name" value="GNAT_dom"/>
</dbReference>
<sequence length="191" mass="21907">MTAAPRYQRLVELSPDDLRQRLNEALRLYVMAMRYPASTVQQRAPMWLSHMLREDWRCVAALDPEDTLVGIGYGYRGAPGQWWHEQVRRGLVSVAGAAVADRWLQDYFELTELHVRPDAQGRGIGETLLRRLLAGVPARRVLLSTPEGPTRAWRLYRRVGFQDVLRNYRFAGDPRPFAVLGRSLPLDGEPR</sequence>
<evidence type="ECO:0000313" key="3">
    <source>
        <dbReference type="Proteomes" id="UP000298860"/>
    </source>
</evidence>
<keyword evidence="3" id="KW-1185">Reference proteome</keyword>
<feature type="domain" description="N-acetyltransferase" evidence="1">
    <location>
        <begin position="8"/>
        <end position="185"/>
    </location>
</feature>
<comment type="caution">
    <text evidence="2">The sequence shown here is derived from an EMBL/GenBank/DDBJ whole genome shotgun (WGS) entry which is preliminary data.</text>
</comment>
<dbReference type="Pfam" id="PF13508">
    <property type="entry name" value="Acetyltransf_7"/>
    <property type="match status" value="1"/>
</dbReference>
<dbReference type="Gene3D" id="3.40.630.30">
    <property type="match status" value="1"/>
</dbReference>
<dbReference type="Proteomes" id="UP000298860">
    <property type="component" value="Unassembled WGS sequence"/>
</dbReference>
<reference evidence="3" key="1">
    <citation type="submission" date="2019-04" db="EMBL/GenBank/DDBJ databases">
        <title>Draft genome sequence of Pseudonocardiaceae bacterium SL3-2-4.</title>
        <authorList>
            <person name="Ningsih F."/>
            <person name="Yokota A."/>
            <person name="Sakai Y."/>
            <person name="Nanatani K."/>
            <person name="Yabe S."/>
            <person name="Oetari A."/>
            <person name="Sjamsuridzal W."/>
        </authorList>
    </citation>
    <scope>NUCLEOTIDE SEQUENCE [LARGE SCALE GENOMIC DNA]</scope>
    <source>
        <strain evidence="3">SL3-2-4</strain>
    </source>
</reference>
<accession>A0A4D4J8R4</accession>
<protein>
    <submittedName>
        <fullName evidence="2">Acetyltransferase</fullName>
    </submittedName>
</protein>
<organism evidence="2 3">
    <name type="scientific">Gandjariella thermophila</name>
    <dbReference type="NCBI Taxonomy" id="1931992"/>
    <lineage>
        <taxon>Bacteria</taxon>
        <taxon>Bacillati</taxon>
        <taxon>Actinomycetota</taxon>
        <taxon>Actinomycetes</taxon>
        <taxon>Pseudonocardiales</taxon>
        <taxon>Pseudonocardiaceae</taxon>
        <taxon>Gandjariella</taxon>
    </lineage>
</organism>
<gene>
    <name evidence="2" type="ORF">GTS_19900</name>
</gene>
<evidence type="ECO:0000313" key="2">
    <source>
        <dbReference type="EMBL" id="GDY30357.1"/>
    </source>
</evidence>